<reference evidence="2" key="1">
    <citation type="submission" date="2020-07" db="EMBL/GenBank/DDBJ databases">
        <authorList>
            <person name="Pettersson B.M.F."/>
            <person name="Behra P.R.K."/>
            <person name="Ramesh M."/>
            <person name="Das S."/>
            <person name="Dasgupta S."/>
            <person name="Kirsebom L.A."/>
        </authorList>
    </citation>
    <scope>NUCLEOTIDE SEQUENCE</scope>
    <source>
        <strain evidence="2">DSM 45406</strain>
    </source>
</reference>
<accession>A0A9X2YGN6</accession>
<evidence type="ECO:0000259" key="1">
    <source>
        <dbReference type="Pfam" id="PF21234"/>
    </source>
</evidence>
<reference evidence="2" key="2">
    <citation type="journal article" date="2022" name="BMC Genomics">
        <title>Comparative genome analysis of mycobacteria focusing on tRNA and non-coding RNA.</title>
        <authorList>
            <person name="Behra P.R.K."/>
            <person name="Pettersson B.M.F."/>
            <person name="Ramesh M."/>
            <person name="Das S."/>
            <person name="Dasgupta S."/>
            <person name="Kirsebom L.A."/>
        </authorList>
    </citation>
    <scope>NUCLEOTIDE SEQUENCE</scope>
    <source>
        <strain evidence="2">DSM 45406</strain>
    </source>
</reference>
<sequence length="67" mass="7172">MSAEHSLDRVIDTLTARFPTLDRATVADCVTATHARLQQSATIDSHLTALAQRQAGEALARRTGGPE</sequence>
<dbReference type="Proteomes" id="UP001140272">
    <property type="component" value="Unassembled WGS sequence"/>
</dbReference>
<comment type="caution">
    <text evidence="2">The sequence shown here is derived from an EMBL/GenBank/DDBJ whole genome shotgun (WGS) entry which is preliminary data.</text>
</comment>
<dbReference type="NCBIfam" id="NF046112">
    <property type="entry name" value="MSMEG_6209_Nter"/>
    <property type="match status" value="1"/>
</dbReference>
<feature type="domain" description="Protein-tyrosine-phosphatase-like N-terminal" evidence="1">
    <location>
        <begin position="7"/>
        <end position="59"/>
    </location>
</feature>
<dbReference type="AlphaFoldDB" id="A0A9X2YGN6"/>
<organism evidence="2 3">
    <name type="scientific">Mycolicibacterium rufum</name>
    <dbReference type="NCBI Taxonomy" id="318424"/>
    <lineage>
        <taxon>Bacteria</taxon>
        <taxon>Bacillati</taxon>
        <taxon>Actinomycetota</taxon>
        <taxon>Actinomycetes</taxon>
        <taxon>Mycobacteriales</taxon>
        <taxon>Mycobacteriaceae</taxon>
        <taxon>Mycolicibacterium</taxon>
    </lineage>
</organism>
<dbReference type="EMBL" id="JACKRN010000819">
    <property type="protein sequence ID" value="MCV7073174.1"/>
    <property type="molecule type" value="Genomic_DNA"/>
</dbReference>
<evidence type="ECO:0000313" key="2">
    <source>
        <dbReference type="EMBL" id="MCV7073174.1"/>
    </source>
</evidence>
<evidence type="ECO:0000313" key="3">
    <source>
        <dbReference type="Proteomes" id="UP001140272"/>
    </source>
</evidence>
<proteinExistence type="predicted"/>
<name>A0A9X2YGN6_9MYCO</name>
<gene>
    <name evidence="2" type="ORF">H7H73_25445</name>
</gene>
<dbReference type="InterPro" id="IPR048716">
    <property type="entry name" value="Phosphatase-like_N"/>
</dbReference>
<dbReference type="Gene3D" id="1.10.8.1060">
    <property type="entry name" value="Corynebacterium glutamicum thioredoxin-dependent arsenate reductase, N-terminal domain"/>
    <property type="match status" value="1"/>
</dbReference>
<dbReference type="Pfam" id="PF21234">
    <property type="entry name" value="Phosphatase-like_N"/>
    <property type="match status" value="1"/>
</dbReference>
<protein>
    <recommendedName>
        <fullName evidence="1">Protein-tyrosine-phosphatase-like N-terminal domain-containing protein</fullName>
    </recommendedName>
</protein>